<reference evidence="1 2" key="1">
    <citation type="submission" date="2017-12" db="EMBL/GenBank/DDBJ databases">
        <title>High-resolution comparative analysis of great ape genomes.</title>
        <authorList>
            <person name="Pollen A."/>
            <person name="Hastie A."/>
            <person name="Hormozdiari F."/>
            <person name="Dougherty M."/>
            <person name="Liu R."/>
            <person name="Chaisson M."/>
            <person name="Hoppe E."/>
            <person name="Hill C."/>
            <person name="Pang A."/>
            <person name="Hillier L."/>
            <person name="Baker C."/>
            <person name="Armstrong J."/>
            <person name="Shendure J."/>
            <person name="Paten B."/>
            <person name="Wilson R."/>
            <person name="Chao H."/>
            <person name="Schneider V."/>
            <person name="Ventura M."/>
            <person name="Kronenberg Z."/>
            <person name="Murali S."/>
            <person name="Gordon D."/>
            <person name="Cantsilieris S."/>
            <person name="Munson K."/>
            <person name="Nelson B."/>
            <person name="Raja A."/>
            <person name="Underwood J."/>
            <person name="Diekhans M."/>
            <person name="Fiddes I."/>
            <person name="Haussler D."/>
            <person name="Eichler E."/>
        </authorList>
    </citation>
    <scope>NUCLEOTIDE SEQUENCE [LARGE SCALE GENOMIC DNA]</scope>
    <source>
        <strain evidence="1">Yerkes chimp pedigree #C0471</strain>
    </source>
</reference>
<gene>
    <name evidence="1" type="ORF">CK820_G0008275</name>
</gene>
<organism evidence="1 2">
    <name type="scientific">Pan troglodytes</name>
    <name type="common">Chimpanzee</name>
    <dbReference type="NCBI Taxonomy" id="9598"/>
    <lineage>
        <taxon>Eukaryota</taxon>
        <taxon>Metazoa</taxon>
        <taxon>Chordata</taxon>
        <taxon>Craniata</taxon>
        <taxon>Vertebrata</taxon>
        <taxon>Euteleostomi</taxon>
        <taxon>Mammalia</taxon>
        <taxon>Eutheria</taxon>
        <taxon>Euarchontoglires</taxon>
        <taxon>Primates</taxon>
        <taxon>Haplorrhini</taxon>
        <taxon>Catarrhini</taxon>
        <taxon>Hominidae</taxon>
        <taxon>Pan</taxon>
    </lineage>
</organism>
<feature type="non-terminal residue" evidence="1">
    <location>
        <position position="1"/>
    </location>
</feature>
<comment type="caution">
    <text evidence="1">The sequence shown here is derived from an EMBL/GenBank/DDBJ whole genome shotgun (WGS) entry which is preliminary data.</text>
</comment>
<evidence type="ECO:0000313" key="2">
    <source>
        <dbReference type="Proteomes" id="UP000236370"/>
    </source>
</evidence>
<dbReference type="AlphaFoldDB" id="A0A2J8NR98"/>
<accession>A0A2J8NR98</accession>
<protein>
    <submittedName>
        <fullName evidence="1">SLC24A1 isoform 4</fullName>
    </submittedName>
</protein>
<dbReference type="InterPro" id="IPR044880">
    <property type="entry name" value="NCX_ion-bd_dom_sf"/>
</dbReference>
<evidence type="ECO:0000313" key="1">
    <source>
        <dbReference type="EMBL" id="PNI74303.1"/>
    </source>
</evidence>
<dbReference type="Gene3D" id="1.20.1420.30">
    <property type="entry name" value="NCX, central ion-binding region"/>
    <property type="match status" value="1"/>
</dbReference>
<dbReference type="EMBL" id="NBAG03000224">
    <property type="protein sequence ID" value="PNI74303.1"/>
    <property type="molecule type" value="Genomic_DNA"/>
</dbReference>
<proteinExistence type="predicted"/>
<name>A0A2J8NR98_PANTR</name>
<dbReference type="Proteomes" id="UP000236370">
    <property type="component" value="Unassembled WGS sequence"/>
</dbReference>
<sequence length="55" mass="5673">RKGLGDMAVSSSVGSNIFDITVGVWLLLPRLVCNGVISARHNLHLPGSSNSPASA</sequence>